<dbReference type="PROSITE" id="PS50297">
    <property type="entry name" value="ANK_REP_REGION"/>
    <property type="match status" value="1"/>
</dbReference>
<dbReference type="SMART" id="SM00248">
    <property type="entry name" value="ANK"/>
    <property type="match status" value="12"/>
</dbReference>
<dbReference type="InterPro" id="IPR036770">
    <property type="entry name" value="Ankyrin_rpt-contain_sf"/>
</dbReference>
<dbReference type="AlphaFoldDB" id="A0A132NSH2"/>
<dbReference type="Proteomes" id="UP000070089">
    <property type="component" value="Unassembled WGS sequence"/>
</dbReference>
<dbReference type="PANTHER" id="PTHR24120">
    <property type="entry name" value="GH07239P"/>
    <property type="match status" value="1"/>
</dbReference>
<dbReference type="OrthoDB" id="5406014at2759"/>
<comment type="caution">
    <text evidence="3">The sequence shown here is derived from an EMBL/GenBank/DDBJ whole genome shotgun (WGS) entry which is preliminary data.</text>
</comment>
<dbReference type="VEuPathDB" id="GiardiaDB:QR46_3048"/>
<dbReference type="SUPFAM" id="SSF48403">
    <property type="entry name" value="Ankyrin repeat"/>
    <property type="match status" value="2"/>
</dbReference>
<accession>A0A132NSH2</accession>
<sequence>MWVLMTEDSDTWFEAISARDYDRVKNDLGAHKGSINSDGLTGLHLAAKIGDIGIIRILAATEKGILTPDGLTAYMLSVINGHWEAAEFLYQFEGDIKTNRNKTILHVLAERGLVTELEAVVSKIPNECDCNGNTALESALFASQIDAADVLLRQFPLDLSELSILEDKFRDSDLSDSIAFINRAIVRLEREAISRCKDCNYFKQRLEAARRDLGKQQRYCEDIKRILQQPEGTPLDAARAAIRTFKAELEEKTKIQDALNSELRLLKSESERSKRAVARAETQMQEIREQYILGDGRTARDMDRIIRELTAKIEGLQADNLSLEATLQNVRAQLHLRDERVLTISTQLAEQSRANSALARIHSMEKEKCTNLESQVRSLQGSLHVLEESNEQLAGTVASQEQSLSTLTSTVTQLATEKVEFMNTLEIDPNEYKEMQREAIETSSQLYRSMRDCEELQGTVSSLREAEQEYLRIIQEKTEETTQLSATIRELETEKVNLKAKISILEGQVAVYMEEIKVKDEALGSKSIELTQLKLGRTAELGTTSSYQHPQDTRSSKVSMPISSVVINPVQALLPPTNMSHLSNFSASNMSNVSINLDGDEEEPTFTHSQHRRSVGGNADAYLQTGSRKSRPLSASAVTSASRLATRGRVDASLTTSMLNPIAVSAILGQPNVGLSMGTVTYKGQTQDDTLLMQAAATGDLNVIQQMVHEVRRVNSNGMTALMLATLNKQRDAIIKLISQESGMQNNDGETALMIAVKIGYHEGVNLLAMKEARCTKADGVSALYLAINSNNEVAARMLARYEGIDVRDVSTLNYRFNEMMEAAAQDDIVTCYLLMGLQGRLVDESGRTALMYAAMNGACSAARLLAPVQLQCRDKYGNTALMYAAELGYQDLIETLKGEAGMSNRLGETALIKAIRRGHIACVGALFFAEYNIYTVKGESPIDIAASLGTEIPQEVKASIVDFLTDLQNRIRL</sequence>
<feature type="coiled-coil region" evidence="2">
    <location>
        <begin position="235"/>
        <end position="333"/>
    </location>
</feature>
<feature type="coiled-coil region" evidence="2">
    <location>
        <begin position="463"/>
        <end position="508"/>
    </location>
</feature>
<dbReference type="Pfam" id="PF12796">
    <property type="entry name" value="Ank_2"/>
    <property type="match status" value="3"/>
</dbReference>
<reference evidence="3 4" key="1">
    <citation type="journal article" date="2015" name="Mol. Biochem. Parasitol.">
        <title>Identification of polymorphic genes for use in assemblage B genotyping assays through comparative genomics of multiple assemblage B Giardia duodenalis isolates.</title>
        <authorList>
            <person name="Wielinga C."/>
            <person name="Thompson R.C."/>
            <person name="Monis P."/>
            <person name="Ryan U."/>
        </authorList>
    </citation>
    <scope>NUCLEOTIDE SEQUENCE [LARGE SCALE GENOMIC DNA]</scope>
    <source>
        <strain evidence="3 4">BAH15c1</strain>
    </source>
</reference>
<evidence type="ECO:0000313" key="3">
    <source>
        <dbReference type="EMBL" id="KWX12977.1"/>
    </source>
</evidence>
<evidence type="ECO:0000256" key="1">
    <source>
        <dbReference type="PROSITE-ProRule" id="PRU00023"/>
    </source>
</evidence>
<keyword evidence="1" id="KW-0040">ANK repeat</keyword>
<proteinExistence type="predicted"/>
<protein>
    <submittedName>
        <fullName evidence="3">Ankyrin repeat protein</fullName>
    </submittedName>
</protein>
<evidence type="ECO:0000313" key="4">
    <source>
        <dbReference type="Proteomes" id="UP000070089"/>
    </source>
</evidence>
<dbReference type="PROSITE" id="PS50088">
    <property type="entry name" value="ANK_REPEAT"/>
    <property type="match status" value="1"/>
</dbReference>
<dbReference type="Gene3D" id="1.25.40.20">
    <property type="entry name" value="Ankyrin repeat-containing domain"/>
    <property type="match status" value="3"/>
</dbReference>
<dbReference type="EMBL" id="JXTI01000090">
    <property type="protein sequence ID" value="KWX12977.1"/>
    <property type="molecule type" value="Genomic_DNA"/>
</dbReference>
<organism evidence="3 4">
    <name type="scientific">Giardia duodenalis assemblage B</name>
    <dbReference type="NCBI Taxonomy" id="1394984"/>
    <lineage>
        <taxon>Eukaryota</taxon>
        <taxon>Metamonada</taxon>
        <taxon>Diplomonadida</taxon>
        <taxon>Hexamitidae</taxon>
        <taxon>Giardiinae</taxon>
        <taxon>Giardia</taxon>
    </lineage>
</organism>
<dbReference type="InterPro" id="IPR002110">
    <property type="entry name" value="Ankyrin_rpt"/>
</dbReference>
<feature type="repeat" description="ANK" evidence="1">
    <location>
        <begin position="38"/>
        <end position="58"/>
    </location>
</feature>
<dbReference type="PANTHER" id="PTHR24120:SF4">
    <property type="entry name" value="GH07239P"/>
    <property type="match status" value="1"/>
</dbReference>
<keyword evidence="2" id="KW-0175">Coiled coil</keyword>
<name>A0A132NSH2_GIAIN</name>
<evidence type="ECO:0000256" key="2">
    <source>
        <dbReference type="SAM" id="Coils"/>
    </source>
</evidence>
<gene>
    <name evidence="3" type="ORF">QR46_3048</name>
</gene>